<gene>
    <name evidence="1" type="ORF">Pint_04899</name>
</gene>
<comment type="caution">
    <text evidence="1">The sequence shown here is derived from an EMBL/GenBank/DDBJ whole genome shotgun (WGS) entry which is preliminary data.</text>
</comment>
<dbReference type="EMBL" id="CM047738">
    <property type="protein sequence ID" value="KAJ0046224.1"/>
    <property type="molecule type" value="Genomic_DNA"/>
</dbReference>
<accession>A0ACC0Z5Z3</accession>
<evidence type="ECO:0000313" key="1">
    <source>
        <dbReference type="EMBL" id="KAJ0046224.1"/>
    </source>
</evidence>
<reference evidence="2" key="1">
    <citation type="journal article" date="2023" name="G3 (Bethesda)">
        <title>Genome assembly and association tests identify interacting loci associated with vigor, precocity, and sex in interspecific pistachio rootstocks.</title>
        <authorList>
            <person name="Palmer W."/>
            <person name="Jacygrad E."/>
            <person name="Sagayaradj S."/>
            <person name="Cavanaugh K."/>
            <person name="Han R."/>
            <person name="Bertier L."/>
            <person name="Beede B."/>
            <person name="Kafkas S."/>
            <person name="Golino D."/>
            <person name="Preece J."/>
            <person name="Michelmore R."/>
        </authorList>
    </citation>
    <scope>NUCLEOTIDE SEQUENCE [LARGE SCALE GENOMIC DNA]</scope>
</reference>
<organism evidence="1 2">
    <name type="scientific">Pistacia integerrima</name>
    <dbReference type="NCBI Taxonomy" id="434235"/>
    <lineage>
        <taxon>Eukaryota</taxon>
        <taxon>Viridiplantae</taxon>
        <taxon>Streptophyta</taxon>
        <taxon>Embryophyta</taxon>
        <taxon>Tracheophyta</taxon>
        <taxon>Spermatophyta</taxon>
        <taxon>Magnoliopsida</taxon>
        <taxon>eudicotyledons</taxon>
        <taxon>Gunneridae</taxon>
        <taxon>Pentapetalae</taxon>
        <taxon>rosids</taxon>
        <taxon>malvids</taxon>
        <taxon>Sapindales</taxon>
        <taxon>Anacardiaceae</taxon>
        <taxon>Pistacia</taxon>
    </lineage>
</organism>
<keyword evidence="2" id="KW-1185">Reference proteome</keyword>
<protein>
    <submittedName>
        <fullName evidence="1">Uncharacterized protein</fullName>
    </submittedName>
</protein>
<sequence length="451" mass="50855">MQALCGSHSSDISSLCRGAFYIIRTQLTSPEKLFCCWASGFSSTDSCVHGSFNSRVEPPIKLAAEKEETKSVFTLFLKKQGLSKELAARTITRSDLFINHLVSRIHAAHRSRCLVVRELTNLEVRDTLIPYLESLLEEHGKALVNMVENFPDSLVKEKPAEPVSQNRSNLNSKKPKVVSQVIDTGLAADLHPQLIYLIELGMDHEQIKGIIRRYPKLVYDSLEKKIKPLVKFLLDLGVPQSGILKIICSCPQLCGLSLFANLIPTLTFLKGVGVDKKQWAKVIHRYPSLLTFSRDKVQAIVDLLYELGLSAESIGKILTRYPVYVGYSVEDKLEPMAKFFLERGFSIEEVGIMVSRSPTLYNISFTKSLIPKWEFLMTMGYSKFELVKFPQYFSYSLEERIKPRYALVTECGVKMRLNAMLSLSGCDFEKALKKKRKKMLSNEGSSGADSK</sequence>
<evidence type="ECO:0000313" key="2">
    <source>
        <dbReference type="Proteomes" id="UP001163603"/>
    </source>
</evidence>
<name>A0ACC0Z5Z3_9ROSI</name>
<proteinExistence type="predicted"/>
<dbReference type="Proteomes" id="UP001163603">
    <property type="component" value="Chromosome 3"/>
</dbReference>